<comment type="similarity">
    <text evidence="8">Belongs to the QueC family.</text>
</comment>
<protein>
    <recommendedName>
        <fullName evidence="9">7-cyano-7-deazaguanine synthase</fullName>
        <ecNumber evidence="9">6.3.4.20</ecNumber>
    </recommendedName>
</protein>
<keyword evidence="5" id="KW-0671">Queuosine biosynthesis</keyword>
<dbReference type="GO" id="GO:0005524">
    <property type="term" value="F:ATP binding"/>
    <property type="evidence" value="ECO:0007669"/>
    <property type="project" value="UniProtKB-KW"/>
</dbReference>
<dbReference type="InterPro" id="IPR018317">
    <property type="entry name" value="QueC"/>
</dbReference>
<evidence type="ECO:0000256" key="6">
    <source>
        <dbReference type="ARBA" id="ARBA00022833"/>
    </source>
</evidence>
<accession>F8LBP9</accession>
<comment type="catalytic activity">
    <reaction evidence="10">
        <text>7-carboxy-7-carbaguanine + NH4(+) + 2 ATP = 7-cyano-7-carbaguanine + 2 AMP + 2 diphosphate + 2 H(+)</text>
        <dbReference type="Rhea" id="RHEA:27982"/>
        <dbReference type="ChEBI" id="CHEBI:15378"/>
        <dbReference type="ChEBI" id="CHEBI:28938"/>
        <dbReference type="ChEBI" id="CHEBI:30616"/>
        <dbReference type="ChEBI" id="CHEBI:33019"/>
        <dbReference type="ChEBI" id="CHEBI:45075"/>
        <dbReference type="ChEBI" id="CHEBI:61036"/>
        <dbReference type="ChEBI" id="CHEBI:456215"/>
        <dbReference type="EC" id="6.3.4.20"/>
    </reaction>
</comment>
<gene>
    <name evidence="11" type="primary">queC</name>
    <name evidence="11" type="ORF">WCH_AU05500</name>
</gene>
<comment type="pathway">
    <text evidence="1">Purine metabolism; 7-cyano-7-deazaguanine biosynthesis.</text>
</comment>
<sequence length="228" mass="25468">MRCKQALVVHSGGMDSSLCLKLAIDRHGVDQVLSISFRYGQRHSNELVQAAKICRDWGVDHCVIQLDCLQEITDNALMNTEIAIEHSQGRPPNTLVLGRNGLMARLAAIHANHLGAEKIYMGVIEVEGANSGYRDCSRNYMNLMEKILRIDLDNPRFEIVTPIVQMTKCQTMALADQLGVLDYLLKETITCYEGIGGRGCQQCPACKLRNEGVDRYKRLSIGYVLTKN</sequence>
<evidence type="ECO:0000256" key="5">
    <source>
        <dbReference type="ARBA" id="ARBA00022785"/>
    </source>
</evidence>
<dbReference type="NCBIfam" id="TIGR00364">
    <property type="entry name" value="7-cyano-7-deazaguanine synthase QueC"/>
    <property type="match status" value="1"/>
</dbReference>
<evidence type="ECO:0000256" key="7">
    <source>
        <dbReference type="ARBA" id="ARBA00022840"/>
    </source>
</evidence>
<dbReference type="Gene3D" id="3.40.50.620">
    <property type="entry name" value="HUPs"/>
    <property type="match status" value="1"/>
</dbReference>
<evidence type="ECO:0000256" key="1">
    <source>
        <dbReference type="ARBA" id="ARBA00005061"/>
    </source>
</evidence>
<reference evidence="11" key="1">
    <citation type="submission" date="2011-05" db="EMBL/GenBank/DDBJ databases">
        <title>Unity in variety -- the pan-genome of the Chlamydiae.</title>
        <authorList>
            <person name="Collingro A."/>
            <person name="Tischler P."/>
            <person name="Weinmaier T."/>
            <person name="Penz T."/>
            <person name="Heinz E."/>
            <person name="Brunham R.C."/>
            <person name="Read T.D."/>
            <person name="Bavoil P.M."/>
            <person name="Sachse K."/>
            <person name="Kahane S."/>
            <person name="Friedman M.G."/>
            <person name="Rattei T."/>
            <person name="Myers G.S.A."/>
            <person name="Horn M."/>
        </authorList>
    </citation>
    <scope>NUCLEOTIDE SEQUENCE</scope>
    <source>
        <strain evidence="11">2032/99</strain>
    </source>
</reference>
<dbReference type="AlphaFoldDB" id="F8LBP9"/>
<evidence type="ECO:0000256" key="8">
    <source>
        <dbReference type="ARBA" id="ARBA00037993"/>
    </source>
</evidence>
<keyword evidence="7" id="KW-0067">ATP-binding</keyword>
<dbReference type="GO" id="GO:0016874">
    <property type="term" value="F:ligase activity"/>
    <property type="evidence" value="ECO:0007669"/>
    <property type="project" value="UniProtKB-KW"/>
</dbReference>
<keyword evidence="3" id="KW-0479">Metal-binding</keyword>
<evidence type="ECO:0000256" key="2">
    <source>
        <dbReference type="ARBA" id="ARBA00022598"/>
    </source>
</evidence>
<dbReference type="GO" id="GO:0008616">
    <property type="term" value="P:tRNA queuosine(34) biosynthetic process"/>
    <property type="evidence" value="ECO:0007669"/>
    <property type="project" value="UniProtKB-KW"/>
</dbReference>
<evidence type="ECO:0000256" key="4">
    <source>
        <dbReference type="ARBA" id="ARBA00022741"/>
    </source>
</evidence>
<dbReference type="PIRSF" id="PIRSF006293">
    <property type="entry name" value="ExsB"/>
    <property type="match status" value="1"/>
</dbReference>
<dbReference type="Pfam" id="PF06508">
    <property type="entry name" value="QueC"/>
    <property type="match status" value="1"/>
</dbReference>
<name>F8LBP9_9BACT</name>
<dbReference type="EC" id="6.3.4.20" evidence="9"/>
<keyword evidence="2 11" id="KW-0436">Ligase</keyword>
<dbReference type="PANTHER" id="PTHR42914">
    <property type="entry name" value="7-CYANO-7-DEAZAGUANINE SYNTHASE"/>
    <property type="match status" value="1"/>
</dbReference>
<keyword evidence="4" id="KW-0547">Nucleotide-binding</keyword>
<evidence type="ECO:0000256" key="3">
    <source>
        <dbReference type="ARBA" id="ARBA00022723"/>
    </source>
</evidence>
<keyword evidence="6" id="KW-0862">Zinc</keyword>
<dbReference type="InterPro" id="IPR014729">
    <property type="entry name" value="Rossmann-like_a/b/a_fold"/>
</dbReference>
<dbReference type="EMBL" id="FR872642">
    <property type="protein sequence ID" value="CCB90913.1"/>
    <property type="molecule type" value="Genomic_DNA"/>
</dbReference>
<evidence type="ECO:0000256" key="10">
    <source>
        <dbReference type="ARBA" id="ARBA00047890"/>
    </source>
</evidence>
<dbReference type="GO" id="GO:0046872">
    <property type="term" value="F:metal ion binding"/>
    <property type="evidence" value="ECO:0007669"/>
    <property type="project" value="UniProtKB-KW"/>
</dbReference>
<dbReference type="PANTHER" id="PTHR42914:SF1">
    <property type="entry name" value="7-CYANO-7-DEAZAGUANINE SYNTHASE"/>
    <property type="match status" value="1"/>
</dbReference>
<evidence type="ECO:0000313" key="11">
    <source>
        <dbReference type="EMBL" id="CCB90913.1"/>
    </source>
</evidence>
<dbReference type="SUPFAM" id="SSF52402">
    <property type="entry name" value="Adenine nucleotide alpha hydrolases-like"/>
    <property type="match status" value="1"/>
</dbReference>
<proteinExistence type="inferred from homology"/>
<evidence type="ECO:0000256" key="9">
    <source>
        <dbReference type="ARBA" id="ARBA00039149"/>
    </source>
</evidence>
<organism evidence="11">
    <name type="scientific">Waddlia chondrophila 2032/99</name>
    <dbReference type="NCBI Taxonomy" id="765953"/>
    <lineage>
        <taxon>Bacteria</taxon>
        <taxon>Pseudomonadati</taxon>
        <taxon>Chlamydiota</taxon>
        <taxon>Chlamydiia</taxon>
        <taxon>Parachlamydiales</taxon>
        <taxon>Waddliaceae</taxon>
        <taxon>Waddlia</taxon>
    </lineage>
</organism>